<dbReference type="EMBL" id="PQIB02000002">
    <property type="protein sequence ID" value="RLN35205.1"/>
    <property type="molecule type" value="Genomic_DNA"/>
</dbReference>
<dbReference type="Proteomes" id="UP000275267">
    <property type="component" value="Unassembled WGS sequence"/>
</dbReference>
<sequence length="226" mass="25373">MAQKQGKGKNVGLEIGEGSPYASVAGRGNTGTVQHHGVEEQVSELFGKLNLTAKEKGVLLQTIMAAMRSAWGNPKGLLARMVGDNLFIAEFESEMDKKRILDGSPWRQRKEWYDVVYERLPFFRFSCGIIGHSEIECPTPATPDEKGCLPYSEKLRAPEERRFKNQSDWYSQGGSSSKRNNSSGTWGSSDSRKSSTKRIDDDDKGYGKENEMLMVMILKFIHKIEI</sequence>
<evidence type="ECO:0000256" key="1">
    <source>
        <dbReference type="SAM" id="MobiDB-lite"/>
    </source>
</evidence>
<gene>
    <name evidence="2" type="ORF">C2845_PM03G24450</name>
</gene>
<reference evidence="3" key="1">
    <citation type="journal article" date="2019" name="Nat. Commun.">
        <title>The genome of broomcorn millet.</title>
        <authorList>
            <person name="Zou C."/>
            <person name="Miki D."/>
            <person name="Li D."/>
            <person name="Tang Q."/>
            <person name="Xiao L."/>
            <person name="Rajput S."/>
            <person name="Deng P."/>
            <person name="Jia W."/>
            <person name="Huang R."/>
            <person name="Zhang M."/>
            <person name="Sun Y."/>
            <person name="Hu J."/>
            <person name="Fu X."/>
            <person name="Schnable P.S."/>
            <person name="Li F."/>
            <person name="Zhang H."/>
            <person name="Feng B."/>
            <person name="Zhu X."/>
            <person name="Liu R."/>
            <person name="Schnable J.C."/>
            <person name="Zhu J.-K."/>
            <person name="Zhang H."/>
        </authorList>
    </citation>
    <scope>NUCLEOTIDE SEQUENCE [LARGE SCALE GENOMIC DNA]</scope>
</reference>
<feature type="compositionally biased region" description="Low complexity" evidence="1">
    <location>
        <begin position="171"/>
        <end position="184"/>
    </location>
</feature>
<comment type="caution">
    <text evidence="2">The sequence shown here is derived from an EMBL/GenBank/DDBJ whole genome shotgun (WGS) entry which is preliminary data.</text>
</comment>
<accession>A0A3L6TA95</accession>
<evidence type="ECO:0000313" key="2">
    <source>
        <dbReference type="EMBL" id="RLN35205.1"/>
    </source>
</evidence>
<proteinExistence type="predicted"/>
<evidence type="ECO:0000313" key="3">
    <source>
        <dbReference type="Proteomes" id="UP000275267"/>
    </source>
</evidence>
<dbReference type="AlphaFoldDB" id="A0A3L6TA95"/>
<organism evidence="2 3">
    <name type="scientific">Panicum miliaceum</name>
    <name type="common">Proso millet</name>
    <name type="synonym">Broomcorn millet</name>
    <dbReference type="NCBI Taxonomy" id="4540"/>
    <lineage>
        <taxon>Eukaryota</taxon>
        <taxon>Viridiplantae</taxon>
        <taxon>Streptophyta</taxon>
        <taxon>Embryophyta</taxon>
        <taxon>Tracheophyta</taxon>
        <taxon>Spermatophyta</taxon>
        <taxon>Magnoliopsida</taxon>
        <taxon>Liliopsida</taxon>
        <taxon>Poales</taxon>
        <taxon>Poaceae</taxon>
        <taxon>PACMAD clade</taxon>
        <taxon>Panicoideae</taxon>
        <taxon>Panicodae</taxon>
        <taxon>Paniceae</taxon>
        <taxon>Panicinae</taxon>
        <taxon>Panicum</taxon>
        <taxon>Panicum sect. Panicum</taxon>
    </lineage>
</organism>
<feature type="region of interest" description="Disordered" evidence="1">
    <location>
        <begin position="166"/>
        <end position="205"/>
    </location>
</feature>
<feature type="compositionally biased region" description="Basic and acidic residues" evidence="1">
    <location>
        <begin position="190"/>
        <end position="205"/>
    </location>
</feature>
<name>A0A3L6TA95_PANMI</name>
<keyword evidence="3" id="KW-1185">Reference proteome</keyword>
<dbReference type="OrthoDB" id="686405at2759"/>
<protein>
    <submittedName>
        <fullName evidence="2">Uncharacterized protein</fullName>
    </submittedName>
</protein>